<keyword evidence="5 7" id="KW-0472">Membrane</keyword>
<dbReference type="GO" id="GO:0016020">
    <property type="term" value="C:membrane"/>
    <property type="evidence" value="ECO:0007669"/>
    <property type="project" value="UniProtKB-SubCell"/>
</dbReference>
<keyword evidence="9" id="KW-1185">Reference proteome</keyword>
<proteinExistence type="predicted"/>
<keyword evidence="6" id="KW-0325">Glycoprotein</keyword>
<evidence type="ECO:0000256" key="5">
    <source>
        <dbReference type="ARBA" id="ARBA00023136"/>
    </source>
</evidence>
<sequence>MGQHQKCFNNLTAMTQEQGLTAIDTITSYGKKTPNGHNLWWKQDESAIIMWKGVESEYKSTLELVKTIDLSSNHLTGGIPNETTSLFSRKNSIKHKLQSFDVSAYKGNLGLCGKPVTDTCPGDEVILNPEKIGDHDEEDTLITTGFYISLGLGFVFGFWGTCGSFLFKKSWRHKSF</sequence>
<evidence type="ECO:0000256" key="4">
    <source>
        <dbReference type="ARBA" id="ARBA00022989"/>
    </source>
</evidence>
<dbReference type="PANTHER" id="PTHR48063">
    <property type="entry name" value="LRR RECEPTOR-LIKE KINASE"/>
    <property type="match status" value="1"/>
</dbReference>
<dbReference type="Gene3D" id="3.80.10.10">
    <property type="entry name" value="Ribonuclease Inhibitor"/>
    <property type="match status" value="1"/>
</dbReference>
<feature type="transmembrane region" description="Helical" evidence="7">
    <location>
        <begin position="146"/>
        <end position="167"/>
    </location>
</feature>
<dbReference type="InterPro" id="IPR046956">
    <property type="entry name" value="RLP23-like"/>
</dbReference>
<dbReference type="Proteomes" id="UP000826271">
    <property type="component" value="Unassembled WGS sequence"/>
</dbReference>
<gene>
    <name evidence="8" type="ORF">BUALT_Bualt03G0152500</name>
</gene>
<organism evidence="8 9">
    <name type="scientific">Buddleja alternifolia</name>
    <dbReference type="NCBI Taxonomy" id="168488"/>
    <lineage>
        <taxon>Eukaryota</taxon>
        <taxon>Viridiplantae</taxon>
        <taxon>Streptophyta</taxon>
        <taxon>Embryophyta</taxon>
        <taxon>Tracheophyta</taxon>
        <taxon>Spermatophyta</taxon>
        <taxon>Magnoliopsida</taxon>
        <taxon>eudicotyledons</taxon>
        <taxon>Gunneridae</taxon>
        <taxon>Pentapetalae</taxon>
        <taxon>asterids</taxon>
        <taxon>lamiids</taxon>
        <taxon>Lamiales</taxon>
        <taxon>Scrophulariaceae</taxon>
        <taxon>Buddlejeae</taxon>
        <taxon>Buddleja</taxon>
    </lineage>
</organism>
<evidence type="ECO:0000256" key="1">
    <source>
        <dbReference type="ARBA" id="ARBA00004479"/>
    </source>
</evidence>
<protein>
    <submittedName>
        <fullName evidence="8">Uncharacterized protein</fullName>
    </submittedName>
</protein>
<evidence type="ECO:0000256" key="3">
    <source>
        <dbReference type="ARBA" id="ARBA00022729"/>
    </source>
</evidence>
<evidence type="ECO:0000256" key="7">
    <source>
        <dbReference type="SAM" id="Phobius"/>
    </source>
</evidence>
<dbReference type="AlphaFoldDB" id="A0AAV6Y590"/>
<dbReference type="InterPro" id="IPR032675">
    <property type="entry name" value="LRR_dom_sf"/>
</dbReference>
<keyword evidence="3" id="KW-0732">Signal</keyword>
<comment type="subcellular location">
    <subcellularLocation>
        <location evidence="1">Membrane</location>
        <topology evidence="1">Single-pass type I membrane protein</topology>
    </subcellularLocation>
</comment>
<keyword evidence="4 7" id="KW-1133">Transmembrane helix</keyword>
<evidence type="ECO:0000256" key="6">
    <source>
        <dbReference type="ARBA" id="ARBA00023180"/>
    </source>
</evidence>
<evidence type="ECO:0000313" key="8">
    <source>
        <dbReference type="EMBL" id="KAG8386475.1"/>
    </source>
</evidence>
<name>A0AAV6Y590_9LAMI</name>
<reference evidence="8" key="1">
    <citation type="submission" date="2019-10" db="EMBL/GenBank/DDBJ databases">
        <authorList>
            <person name="Zhang R."/>
            <person name="Pan Y."/>
            <person name="Wang J."/>
            <person name="Ma R."/>
            <person name="Yu S."/>
        </authorList>
    </citation>
    <scope>NUCLEOTIDE SEQUENCE</scope>
    <source>
        <strain evidence="8">LA-IB0</strain>
        <tissue evidence="8">Leaf</tissue>
    </source>
</reference>
<evidence type="ECO:0000313" key="9">
    <source>
        <dbReference type="Proteomes" id="UP000826271"/>
    </source>
</evidence>
<evidence type="ECO:0000256" key="2">
    <source>
        <dbReference type="ARBA" id="ARBA00022692"/>
    </source>
</evidence>
<dbReference type="EMBL" id="WHWC01000003">
    <property type="protein sequence ID" value="KAG8386475.1"/>
    <property type="molecule type" value="Genomic_DNA"/>
</dbReference>
<dbReference type="PANTHER" id="PTHR48063:SF98">
    <property type="entry name" value="LRR RECEPTOR-LIKE SERINE_THREONINE-PROTEIN KINASE FLS2"/>
    <property type="match status" value="1"/>
</dbReference>
<accession>A0AAV6Y590</accession>
<comment type="caution">
    <text evidence="8">The sequence shown here is derived from an EMBL/GenBank/DDBJ whole genome shotgun (WGS) entry which is preliminary data.</text>
</comment>
<keyword evidence="2 7" id="KW-0812">Transmembrane</keyword>